<protein>
    <submittedName>
        <fullName evidence="7">Malyl-CoA lyase</fullName>
    </submittedName>
</protein>
<evidence type="ECO:0000256" key="5">
    <source>
        <dbReference type="PIRSR" id="PIRSR015582-2"/>
    </source>
</evidence>
<dbReference type="PIRSF" id="PIRSF015582">
    <property type="entry name" value="Cit_lyase_B"/>
    <property type="match status" value="1"/>
</dbReference>
<dbReference type="Pfam" id="PF03328">
    <property type="entry name" value="HpcH_HpaI"/>
    <property type="match status" value="1"/>
</dbReference>
<dbReference type="GO" id="GO:0006107">
    <property type="term" value="P:oxaloacetate metabolic process"/>
    <property type="evidence" value="ECO:0007669"/>
    <property type="project" value="TreeGrafter"/>
</dbReference>
<dbReference type="InterPro" id="IPR005000">
    <property type="entry name" value="Aldolase/citrate-lyase_domain"/>
</dbReference>
<evidence type="ECO:0000313" key="8">
    <source>
        <dbReference type="Proteomes" id="UP000321685"/>
    </source>
</evidence>
<dbReference type="EMBL" id="BJVJ01000025">
    <property type="protein sequence ID" value="GEL23875.1"/>
    <property type="molecule type" value="Genomic_DNA"/>
</dbReference>
<keyword evidence="3 5" id="KW-0460">Magnesium</keyword>
<dbReference type="RefSeq" id="WP_222596257.1">
    <property type="nucleotide sequence ID" value="NZ_BJVJ01000025.1"/>
</dbReference>
<evidence type="ECO:0000313" key="7">
    <source>
        <dbReference type="EMBL" id="GEL23875.1"/>
    </source>
</evidence>
<reference evidence="7 8" key="1">
    <citation type="submission" date="2019-07" db="EMBL/GenBank/DDBJ databases">
        <title>Whole genome shotgun sequence of Pseudonocardia sulfidoxydans NBRC 16205.</title>
        <authorList>
            <person name="Hosoyama A."/>
            <person name="Uohara A."/>
            <person name="Ohji S."/>
            <person name="Ichikawa N."/>
        </authorList>
    </citation>
    <scope>NUCLEOTIDE SEQUENCE [LARGE SCALE GENOMIC DNA]</scope>
    <source>
        <strain evidence="7 8">NBRC 16205</strain>
    </source>
</reference>
<feature type="binding site" evidence="5">
    <location>
        <position position="127"/>
    </location>
    <ligand>
        <name>Mg(2+)</name>
        <dbReference type="ChEBI" id="CHEBI:18420"/>
    </ligand>
</feature>
<feature type="binding site" evidence="4">
    <location>
        <position position="127"/>
    </location>
    <ligand>
        <name>substrate</name>
    </ligand>
</feature>
<evidence type="ECO:0000256" key="1">
    <source>
        <dbReference type="ARBA" id="ARBA00001946"/>
    </source>
</evidence>
<dbReference type="AlphaFoldDB" id="A0A511DGF6"/>
<accession>A0A511DGF6</accession>
<dbReference type="GO" id="GO:0016829">
    <property type="term" value="F:lyase activity"/>
    <property type="evidence" value="ECO:0007669"/>
    <property type="project" value="UniProtKB-KW"/>
</dbReference>
<evidence type="ECO:0000259" key="6">
    <source>
        <dbReference type="Pfam" id="PF03328"/>
    </source>
</evidence>
<keyword evidence="2 5" id="KW-0479">Metal-binding</keyword>
<keyword evidence="7" id="KW-0456">Lyase</keyword>
<gene>
    <name evidence="7" type="ORF">PSU4_28290</name>
</gene>
<feature type="binding site" evidence="4">
    <location>
        <position position="68"/>
    </location>
    <ligand>
        <name>substrate</name>
    </ligand>
</feature>
<dbReference type="PANTHER" id="PTHR32308:SF10">
    <property type="entry name" value="CITRATE LYASE SUBUNIT BETA"/>
    <property type="match status" value="1"/>
</dbReference>
<organism evidence="7 8">
    <name type="scientific">Pseudonocardia sulfidoxydans NBRC 16205</name>
    <dbReference type="NCBI Taxonomy" id="1223511"/>
    <lineage>
        <taxon>Bacteria</taxon>
        <taxon>Bacillati</taxon>
        <taxon>Actinomycetota</taxon>
        <taxon>Actinomycetes</taxon>
        <taxon>Pseudonocardiales</taxon>
        <taxon>Pseudonocardiaceae</taxon>
        <taxon>Pseudonocardia</taxon>
    </lineage>
</organism>
<feature type="binding site" evidence="5">
    <location>
        <position position="154"/>
    </location>
    <ligand>
        <name>Mg(2+)</name>
        <dbReference type="ChEBI" id="CHEBI:18420"/>
    </ligand>
</feature>
<dbReference type="InterPro" id="IPR040442">
    <property type="entry name" value="Pyrv_kinase-like_dom_sf"/>
</dbReference>
<dbReference type="InterPro" id="IPR011206">
    <property type="entry name" value="Citrate_lyase_beta/mcl1/mcl2"/>
</dbReference>
<feature type="domain" description="HpcH/HpaI aldolase/citrate lyase" evidence="6">
    <location>
        <begin position="8"/>
        <end position="223"/>
    </location>
</feature>
<dbReference type="Proteomes" id="UP000321685">
    <property type="component" value="Unassembled WGS sequence"/>
</dbReference>
<sequence>MALRQSYRSVLFVPADRTDRVLSAPSRGADAIVADLEDAVAPDSKAGARTSLAELLVAGRVDGRVMVRVNAAGTPYIADDVAALAPAFGSLDALVLPMSSPAGVAELHRLLAEHDAPDDLAIVAIAETAAGILDARGTAAASPRVTQMLFGPADLSAELGVTVTAEGAELAHARAHLVLASAAAGLLAPIDGPYLNVDDAAGLVRSVRVARTLGFGGKAAIHPAQLGAVHAEFAPDEATLDWAREVVAAAEAAAATGSGVARLADGTFVDEPITRRARALLAGAGS</sequence>
<dbReference type="Gene3D" id="3.20.20.60">
    <property type="entry name" value="Phosphoenolpyruvate-binding domains"/>
    <property type="match status" value="1"/>
</dbReference>
<dbReference type="PANTHER" id="PTHR32308">
    <property type="entry name" value="LYASE BETA SUBUNIT, PUTATIVE (AFU_ORTHOLOGUE AFUA_4G13030)-RELATED"/>
    <property type="match status" value="1"/>
</dbReference>
<keyword evidence="8" id="KW-1185">Reference proteome</keyword>
<dbReference type="GO" id="GO:0000287">
    <property type="term" value="F:magnesium ion binding"/>
    <property type="evidence" value="ECO:0007669"/>
    <property type="project" value="TreeGrafter"/>
</dbReference>
<dbReference type="SUPFAM" id="SSF51621">
    <property type="entry name" value="Phosphoenolpyruvate/pyruvate domain"/>
    <property type="match status" value="1"/>
</dbReference>
<proteinExistence type="predicted"/>
<dbReference type="InterPro" id="IPR015813">
    <property type="entry name" value="Pyrv/PenolPyrv_kinase-like_dom"/>
</dbReference>
<evidence type="ECO:0000256" key="2">
    <source>
        <dbReference type="ARBA" id="ARBA00022723"/>
    </source>
</evidence>
<name>A0A511DGF6_9PSEU</name>
<evidence type="ECO:0000256" key="4">
    <source>
        <dbReference type="PIRSR" id="PIRSR015582-1"/>
    </source>
</evidence>
<evidence type="ECO:0000256" key="3">
    <source>
        <dbReference type="ARBA" id="ARBA00022842"/>
    </source>
</evidence>
<comment type="cofactor">
    <cofactor evidence="1">
        <name>Mg(2+)</name>
        <dbReference type="ChEBI" id="CHEBI:18420"/>
    </cofactor>
</comment>
<comment type="caution">
    <text evidence="7">The sequence shown here is derived from an EMBL/GenBank/DDBJ whole genome shotgun (WGS) entry which is preliminary data.</text>
</comment>